<reference evidence="1" key="2">
    <citation type="submission" date="2021-04" db="EMBL/GenBank/DDBJ databases">
        <authorList>
            <person name="Gilroy R."/>
        </authorList>
    </citation>
    <scope>NUCLEOTIDE SEQUENCE</scope>
    <source>
        <strain evidence="1">ChiSjej5B23-2810</strain>
    </source>
</reference>
<gene>
    <name evidence="1" type="ORF">H9703_01565</name>
</gene>
<dbReference type="Proteomes" id="UP000823906">
    <property type="component" value="Unassembled WGS sequence"/>
</dbReference>
<protein>
    <submittedName>
        <fullName evidence="1">Uncharacterized protein</fullName>
    </submittedName>
</protein>
<evidence type="ECO:0000313" key="2">
    <source>
        <dbReference type="Proteomes" id="UP000823906"/>
    </source>
</evidence>
<dbReference type="AlphaFoldDB" id="A0A9D2T474"/>
<accession>A0A9D2T474</accession>
<comment type="caution">
    <text evidence="1">The sequence shown here is derived from an EMBL/GenBank/DDBJ whole genome shotgun (WGS) entry which is preliminary data.</text>
</comment>
<name>A0A9D2T474_9FIRM</name>
<evidence type="ECO:0000313" key="1">
    <source>
        <dbReference type="EMBL" id="HJC44821.1"/>
    </source>
</evidence>
<sequence length="129" mass="14672">MVKYTISRPVLPVNCHFFTPERPLSPVWAGARGANPRDKFSTNTSCKRGFYFQQVENPVEKVKNSRFNAPLRCGIQLFPPSFPLLLSAPRRAGGYILYFSRWKADYFRARNLAAFAKNAHIAPADVVYC</sequence>
<proteinExistence type="predicted"/>
<dbReference type="EMBL" id="DWWN01000011">
    <property type="protein sequence ID" value="HJC44821.1"/>
    <property type="molecule type" value="Genomic_DNA"/>
</dbReference>
<organism evidence="1 2">
    <name type="scientific">Candidatus Faecalibacterium faecigallinarum</name>
    <dbReference type="NCBI Taxonomy" id="2838577"/>
    <lineage>
        <taxon>Bacteria</taxon>
        <taxon>Bacillati</taxon>
        <taxon>Bacillota</taxon>
        <taxon>Clostridia</taxon>
        <taxon>Eubacteriales</taxon>
        <taxon>Oscillospiraceae</taxon>
        <taxon>Faecalibacterium</taxon>
    </lineage>
</organism>
<reference evidence="1" key="1">
    <citation type="journal article" date="2021" name="PeerJ">
        <title>Extensive microbial diversity within the chicken gut microbiome revealed by metagenomics and culture.</title>
        <authorList>
            <person name="Gilroy R."/>
            <person name="Ravi A."/>
            <person name="Getino M."/>
            <person name="Pursley I."/>
            <person name="Horton D.L."/>
            <person name="Alikhan N.F."/>
            <person name="Baker D."/>
            <person name="Gharbi K."/>
            <person name="Hall N."/>
            <person name="Watson M."/>
            <person name="Adriaenssens E.M."/>
            <person name="Foster-Nyarko E."/>
            <person name="Jarju S."/>
            <person name="Secka A."/>
            <person name="Antonio M."/>
            <person name="Oren A."/>
            <person name="Chaudhuri R.R."/>
            <person name="La Ragione R."/>
            <person name="Hildebrand F."/>
            <person name="Pallen M.J."/>
        </authorList>
    </citation>
    <scope>NUCLEOTIDE SEQUENCE</scope>
    <source>
        <strain evidence="1">ChiSjej5B23-2810</strain>
    </source>
</reference>